<dbReference type="AlphaFoldDB" id="A0A2N0AFA4"/>
<keyword evidence="2" id="KW-1185">Reference proteome</keyword>
<name>A0A2N0AFA4_9LEPT</name>
<dbReference type="Proteomes" id="UP000232145">
    <property type="component" value="Unassembled WGS sequence"/>
</dbReference>
<dbReference type="EMBL" id="NPDX01000016">
    <property type="protein sequence ID" value="PJZ82977.1"/>
    <property type="molecule type" value="Genomic_DNA"/>
</dbReference>
<organism evidence="1 2">
    <name type="scientific">Leptospira harrisiae</name>
    <dbReference type="NCBI Taxonomy" id="2023189"/>
    <lineage>
        <taxon>Bacteria</taxon>
        <taxon>Pseudomonadati</taxon>
        <taxon>Spirochaetota</taxon>
        <taxon>Spirochaetia</taxon>
        <taxon>Leptospirales</taxon>
        <taxon>Leptospiraceae</taxon>
        <taxon>Leptospira</taxon>
    </lineage>
</organism>
<reference evidence="1 2" key="1">
    <citation type="submission" date="2017-07" db="EMBL/GenBank/DDBJ databases">
        <title>Leptospira spp. isolated from tropical soils.</title>
        <authorList>
            <person name="Thibeaux R."/>
            <person name="Iraola G."/>
            <person name="Ferres I."/>
            <person name="Bierque E."/>
            <person name="Girault D."/>
            <person name="Soupe-Gilbert M.-E."/>
            <person name="Picardeau M."/>
            <person name="Goarant C."/>
        </authorList>
    </citation>
    <scope>NUCLEOTIDE SEQUENCE [LARGE SCALE GENOMIC DNA]</scope>
    <source>
        <strain evidence="1 2">FH2-B-A1</strain>
    </source>
</reference>
<evidence type="ECO:0000313" key="1">
    <source>
        <dbReference type="EMBL" id="PJZ82977.1"/>
    </source>
</evidence>
<dbReference type="RefSeq" id="WP_100745197.1">
    <property type="nucleotide sequence ID" value="NZ_NPDW01000008.1"/>
</dbReference>
<sequence>MPILEQKKLYNLIDDLEKFGPIQKGWRNYSPLGKNKYHCHLTYKWVACWEYIEEISSETGKSFTTIRIIEVYYAGSRENAPY</sequence>
<gene>
    <name evidence="1" type="ORF">CH364_18620</name>
</gene>
<evidence type="ECO:0000313" key="2">
    <source>
        <dbReference type="Proteomes" id="UP000232145"/>
    </source>
</evidence>
<proteinExistence type="predicted"/>
<accession>A0A2N0AFA4</accession>
<dbReference type="OrthoDB" id="364974at2"/>
<protein>
    <submittedName>
        <fullName evidence="1">Uncharacterized protein</fullName>
    </submittedName>
</protein>
<comment type="caution">
    <text evidence="1">The sequence shown here is derived from an EMBL/GenBank/DDBJ whole genome shotgun (WGS) entry which is preliminary data.</text>
</comment>